<keyword evidence="2" id="KW-0732">Signal</keyword>
<name>A0ABS6PCT0_9PSED</name>
<dbReference type="PROSITE" id="PS51257">
    <property type="entry name" value="PROKAR_LIPOPROTEIN"/>
    <property type="match status" value="1"/>
</dbReference>
<dbReference type="EMBL" id="JAHSTS010000001">
    <property type="protein sequence ID" value="MBV4458272.1"/>
    <property type="molecule type" value="Genomic_DNA"/>
</dbReference>
<feature type="compositionally biased region" description="Polar residues" evidence="1">
    <location>
        <begin position="84"/>
        <end position="97"/>
    </location>
</feature>
<proteinExistence type="predicted"/>
<evidence type="ECO:0000256" key="2">
    <source>
        <dbReference type="SAM" id="SignalP"/>
    </source>
</evidence>
<sequence>MTSKYFSCGVQAVFFLALPLIGACSFAGQIAKDSAEGATSYYSQEHFTLVATIPSKFGFTSKASYSPKSGEKCETYSPGLGGNVTRQQQKSNTTDAKDIQQTVSTDIPLEFHIADCSMELTRVSYEVSARYGTGSLDRDLESAGGLSIRKMTDADMKSRSPEVLEQRALCAWYFQISTAKIKKGEVEKILSCEATGPEWKLAEDNFKRRKPGGALARNELAGKSVHVEFRLSPEEQPYYEGYWLKVPGGWKPCSGRQESSREALCATPPQFKTFKLNGRECSVYPGCNE</sequence>
<evidence type="ECO:0008006" key="5">
    <source>
        <dbReference type="Google" id="ProtNLM"/>
    </source>
</evidence>
<gene>
    <name evidence="3" type="ORF">KVG96_09950</name>
</gene>
<accession>A0ABS6PCT0</accession>
<dbReference type="Proteomes" id="UP000765224">
    <property type="component" value="Unassembled WGS sequence"/>
</dbReference>
<feature type="chain" id="PRO_5045996102" description="Lipoprotein" evidence="2">
    <location>
        <begin position="28"/>
        <end position="289"/>
    </location>
</feature>
<keyword evidence="4" id="KW-1185">Reference proteome</keyword>
<protein>
    <recommendedName>
        <fullName evidence="5">Lipoprotein</fullName>
    </recommendedName>
</protein>
<feature type="region of interest" description="Disordered" evidence="1">
    <location>
        <begin position="76"/>
        <end position="97"/>
    </location>
</feature>
<reference evidence="3 4" key="1">
    <citation type="submission" date="2021-06" db="EMBL/GenBank/DDBJ databases">
        <title>Updating the genus Pseudomonas: Description of 43 new species and partition of the Pseudomonas putida group.</title>
        <authorList>
            <person name="Girard L."/>
            <person name="Lood C."/>
            <person name="Vandamme P."/>
            <person name="Rokni-Zadeh H."/>
            <person name="Van Noort V."/>
            <person name="Hofte M."/>
            <person name="Lavigne R."/>
            <person name="De Mot R."/>
        </authorList>
    </citation>
    <scope>NUCLEOTIDE SEQUENCE [LARGE SCALE GENOMIC DNA]</scope>
    <source>
        <strain evidence="3 4">COR58</strain>
    </source>
</reference>
<comment type="caution">
    <text evidence="3">The sequence shown here is derived from an EMBL/GenBank/DDBJ whole genome shotgun (WGS) entry which is preliminary data.</text>
</comment>
<evidence type="ECO:0000313" key="4">
    <source>
        <dbReference type="Proteomes" id="UP000765224"/>
    </source>
</evidence>
<evidence type="ECO:0000256" key="1">
    <source>
        <dbReference type="SAM" id="MobiDB-lite"/>
    </source>
</evidence>
<feature type="signal peptide" evidence="2">
    <location>
        <begin position="1"/>
        <end position="27"/>
    </location>
</feature>
<organism evidence="3 4">
    <name type="scientific">Pseudomonas ekonensis</name>
    <dbReference type="NCBI Taxonomy" id="2842353"/>
    <lineage>
        <taxon>Bacteria</taxon>
        <taxon>Pseudomonadati</taxon>
        <taxon>Pseudomonadota</taxon>
        <taxon>Gammaproteobacteria</taxon>
        <taxon>Pseudomonadales</taxon>
        <taxon>Pseudomonadaceae</taxon>
        <taxon>Pseudomonas</taxon>
    </lineage>
</organism>
<dbReference type="RefSeq" id="WP_217891870.1">
    <property type="nucleotide sequence ID" value="NZ_JAHSTS010000001.1"/>
</dbReference>
<evidence type="ECO:0000313" key="3">
    <source>
        <dbReference type="EMBL" id="MBV4458272.1"/>
    </source>
</evidence>